<feature type="domain" description="POTRA" evidence="5">
    <location>
        <begin position="200"/>
        <end position="258"/>
    </location>
</feature>
<accession>A0AAW9SNP4</accession>
<comment type="caution">
    <text evidence="6">The sequence shown here is derived from an EMBL/GenBank/DDBJ whole genome shotgun (WGS) entry which is preliminary data.</text>
</comment>
<dbReference type="Gene3D" id="2.40.160.50">
    <property type="entry name" value="membrane protein fhac: a member of the omp85/tpsb transporter family"/>
    <property type="match status" value="1"/>
</dbReference>
<reference evidence="6 7" key="1">
    <citation type="submission" date="2024-05" db="EMBL/GenBank/DDBJ databases">
        <title>Genome sequence of Ponticoccus litoralis KCCM 90028.</title>
        <authorList>
            <person name="Kim J.M."/>
            <person name="Lee J.K."/>
            <person name="Choi B.J."/>
            <person name="Bayburt H."/>
            <person name="Baek J.H."/>
            <person name="Jeon C.O."/>
        </authorList>
    </citation>
    <scope>NUCLEOTIDE SEQUENCE [LARGE SCALE GENOMIC DNA]</scope>
    <source>
        <strain evidence="6 7">KCCM 90028</strain>
    </source>
</reference>
<keyword evidence="2" id="KW-1134">Transmembrane beta strand</keyword>
<evidence type="ECO:0000256" key="3">
    <source>
        <dbReference type="ARBA" id="ARBA00023136"/>
    </source>
</evidence>
<dbReference type="InterPro" id="IPR000184">
    <property type="entry name" value="Bac_surfAg_D15"/>
</dbReference>
<organism evidence="6 7">
    <name type="scientific">Ponticoccus litoralis</name>
    <dbReference type="NCBI Taxonomy" id="422297"/>
    <lineage>
        <taxon>Bacteria</taxon>
        <taxon>Pseudomonadati</taxon>
        <taxon>Pseudomonadota</taxon>
        <taxon>Alphaproteobacteria</taxon>
        <taxon>Rhodobacterales</taxon>
        <taxon>Roseobacteraceae</taxon>
        <taxon>Ponticoccus</taxon>
    </lineage>
</organism>
<protein>
    <submittedName>
        <fullName evidence="6">Autotransporter assembly complex family protein</fullName>
    </submittedName>
</protein>
<dbReference type="PANTHER" id="PTHR12815:SF42">
    <property type="entry name" value="BACTERIAL SURFACE ANTIGEN (D15) DOMAIN-CONTAINING PROTEIN"/>
    <property type="match status" value="1"/>
</dbReference>
<dbReference type="EMBL" id="JBDNCH010000002">
    <property type="protein sequence ID" value="MEN9062067.1"/>
    <property type="molecule type" value="Genomic_DNA"/>
</dbReference>
<feature type="domain" description="Bacterial surface antigen (D15)" evidence="4">
    <location>
        <begin position="299"/>
        <end position="600"/>
    </location>
</feature>
<evidence type="ECO:0000259" key="5">
    <source>
        <dbReference type="Pfam" id="PF07244"/>
    </source>
</evidence>
<sequence>MWGKRAAAALVVMGLGGQGQALDNLEFRLVGQKNDDLVGALRGASLLVDLKSRDIDDTPDILSAAQGDYARLVETLYALGYYSAVVNIRVDGREAAEISPLSVPARISTVTVTVEPRSAFTFGRADIAPLAHGRDRPEGFRTGQPALATVVRDAASGAIDGWREEGHAKADLAGQDIAARHRESQLDVTLRVDPGQKLSFGDVIVTSDSAVKAPRIRQIAGIPRGETFSPDDVEKAAERLRATGTFRSVQVTESETVNPDASMDIFIEVVDQKPRRFGAGLELSSNEGLAVSAFWLHRNFLGGAERFRVDGQARQLGNVGGQKPDYQITARLERPAVYGPDTLAYLFTDLEYEEEPDYISRKFEIGIGASREFSDQVTGDLGITYMRSRVTDLYLPGEPTRVLNVLSVPASLTVDRRDDPLNATEGFYLKVEAEPFYMLNDDQPGARVSLDTRGYRAFGEAQAVVLAGRLQLGSLVGPDAADAPPNDLYYSGGGGTVRGHPYQSLDVDYGGNSLGGRSFVALSTELRVDVTDKIGVVGFFDTGYVGPESFYDGSGDWHSGAGLGLRYDTPVGPIRFDVAGPVQGDTGDGVQIYIGIGQAF</sequence>
<dbReference type="AlphaFoldDB" id="A0AAW9SNP4"/>
<proteinExistence type="predicted"/>
<dbReference type="Gene3D" id="3.10.20.310">
    <property type="entry name" value="membrane protein fhac"/>
    <property type="match status" value="1"/>
</dbReference>
<evidence type="ECO:0000313" key="6">
    <source>
        <dbReference type="EMBL" id="MEN9062067.1"/>
    </source>
</evidence>
<keyword evidence="7" id="KW-1185">Reference proteome</keyword>
<dbReference type="Proteomes" id="UP001428774">
    <property type="component" value="Unassembled WGS sequence"/>
</dbReference>
<keyword evidence="2" id="KW-0812">Transmembrane</keyword>
<dbReference type="Pfam" id="PF01103">
    <property type="entry name" value="Omp85"/>
    <property type="match status" value="1"/>
</dbReference>
<name>A0AAW9SNP4_9RHOB</name>
<dbReference type="GO" id="GO:0019867">
    <property type="term" value="C:outer membrane"/>
    <property type="evidence" value="ECO:0007669"/>
    <property type="project" value="InterPro"/>
</dbReference>
<evidence type="ECO:0000256" key="1">
    <source>
        <dbReference type="ARBA" id="ARBA00004370"/>
    </source>
</evidence>
<dbReference type="InterPro" id="IPR039910">
    <property type="entry name" value="D15-like"/>
</dbReference>
<dbReference type="PANTHER" id="PTHR12815">
    <property type="entry name" value="SORTING AND ASSEMBLY MACHINERY SAMM50 PROTEIN FAMILY MEMBER"/>
    <property type="match status" value="1"/>
</dbReference>
<dbReference type="RefSeq" id="WP_347167076.1">
    <property type="nucleotide sequence ID" value="NZ_JBDNCH010000002.1"/>
</dbReference>
<evidence type="ECO:0000259" key="4">
    <source>
        <dbReference type="Pfam" id="PF01103"/>
    </source>
</evidence>
<evidence type="ECO:0000313" key="7">
    <source>
        <dbReference type="Proteomes" id="UP001428774"/>
    </source>
</evidence>
<evidence type="ECO:0000256" key="2">
    <source>
        <dbReference type="ARBA" id="ARBA00022452"/>
    </source>
</evidence>
<gene>
    <name evidence="6" type="ORF">ABFB10_14770</name>
</gene>
<comment type="subcellular location">
    <subcellularLocation>
        <location evidence="1">Membrane</location>
    </subcellularLocation>
</comment>
<keyword evidence="3" id="KW-0472">Membrane</keyword>
<dbReference type="InterPro" id="IPR010827">
    <property type="entry name" value="BamA/TamA_POTRA"/>
</dbReference>
<dbReference type="Pfam" id="PF07244">
    <property type="entry name" value="POTRA"/>
    <property type="match status" value="1"/>
</dbReference>